<evidence type="ECO:0000256" key="2">
    <source>
        <dbReference type="ARBA" id="ARBA00006824"/>
    </source>
</evidence>
<comment type="similarity">
    <text evidence="2 6">Belongs to the peroxisomal membrane protein PXMP2/4 family.</text>
</comment>
<accession>A0AA38YJT1</accession>
<proteinExistence type="inferred from homology"/>
<keyword evidence="3 6" id="KW-0812">Transmembrane</keyword>
<dbReference type="EMBL" id="JARBHA010000019">
    <property type="protein sequence ID" value="KAJ9671720.1"/>
    <property type="molecule type" value="Genomic_DNA"/>
</dbReference>
<feature type="transmembrane region" description="Helical" evidence="6">
    <location>
        <begin position="239"/>
        <end position="258"/>
    </location>
</feature>
<evidence type="ECO:0000313" key="7">
    <source>
        <dbReference type="EMBL" id="KAJ9671720.1"/>
    </source>
</evidence>
<reference evidence="7 8" key="1">
    <citation type="journal article" date="2023" name="BMC Biotechnol.">
        <title>Vitis rotundifolia cv Carlos genome sequencing.</title>
        <authorList>
            <person name="Huff M."/>
            <person name="Hulse-Kemp A."/>
            <person name="Scheffler B."/>
            <person name="Youngblood R."/>
            <person name="Simpson S."/>
            <person name="Babiker E."/>
            <person name="Staton M."/>
        </authorList>
    </citation>
    <scope>NUCLEOTIDE SEQUENCE [LARGE SCALE GENOMIC DNA]</scope>
    <source>
        <tissue evidence="7">Leaf</tissue>
    </source>
</reference>
<dbReference type="PANTHER" id="PTHR11266">
    <property type="entry name" value="PEROXISOMAL MEMBRANE PROTEIN 2, PXMP2 MPV17"/>
    <property type="match status" value="1"/>
</dbReference>
<evidence type="ECO:0000256" key="5">
    <source>
        <dbReference type="ARBA" id="ARBA00023136"/>
    </source>
</evidence>
<dbReference type="AlphaFoldDB" id="A0AA38YJT1"/>
<sequence>MAFVSQRFLPITKPFTEPKSKPRPTIFLPKGLPQTSRIFSSTNRKRWVVAVAEELDVIPVQSSDSTDQQDGVLARIEVEEEGELANQVGGFAGEGRFSFEGAGEFQGFSSSSSSSRSLEGEGEAKDVERLIDRSINATIVLAAGSFAVTKLLTIDADYWHGWTIFEILRYAPQHNWSAYEEALKANPVFAKMVISGVVYSLGDWIAQCFDGKPLFEFDRARMLRSGLVGFTLHGSLSHYYYQFCEVIIIVEIFFYCWLVSPTC</sequence>
<evidence type="ECO:0000256" key="6">
    <source>
        <dbReference type="RuleBase" id="RU363053"/>
    </source>
</evidence>
<keyword evidence="5 6" id="KW-0472">Membrane</keyword>
<dbReference type="PANTHER" id="PTHR11266:SF16">
    <property type="entry name" value="PROTEIN SYM1"/>
    <property type="match status" value="1"/>
</dbReference>
<comment type="caution">
    <text evidence="6">Lacks conserved residue(s) required for the propagation of feature annotation.</text>
</comment>
<evidence type="ECO:0000256" key="3">
    <source>
        <dbReference type="ARBA" id="ARBA00022692"/>
    </source>
</evidence>
<name>A0AA38YJT1_VITRO</name>
<organism evidence="7 8">
    <name type="scientific">Vitis rotundifolia</name>
    <name type="common">Muscadine grape</name>
    <dbReference type="NCBI Taxonomy" id="103349"/>
    <lineage>
        <taxon>Eukaryota</taxon>
        <taxon>Viridiplantae</taxon>
        <taxon>Streptophyta</taxon>
        <taxon>Embryophyta</taxon>
        <taxon>Tracheophyta</taxon>
        <taxon>Spermatophyta</taxon>
        <taxon>Magnoliopsida</taxon>
        <taxon>eudicotyledons</taxon>
        <taxon>Gunneridae</taxon>
        <taxon>Pentapetalae</taxon>
        <taxon>rosids</taxon>
        <taxon>Vitales</taxon>
        <taxon>Vitaceae</taxon>
        <taxon>Viteae</taxon>
        <taxon>Vitis</taxon>
    </lineage>
</organism>
<dbReference type="GO" id="GO:0005737">
    <property type="term" value="C:cytoplasm"/>
    <property type="evidence" value="ECO:0007669"/>
    <property type="project" value="TreeGrafter"/>
</dbReference>
<evidence type="ECO:0000256" key="1">
    <source>
        <dbReference type="ARBA" id="ARBA00004141"/>
    </source>
</evidence>
<gene>
    <name evidence="7" type="ORF">PVL29_025434</name>
</gene>
<evidence type="ECO:0000313" key="8">
    <source>
        <dbReference type="Proteomes" id="UP001168098"/>
    </source>
</evidence>
<dbReference type="GO" id="GO:0016020">
    <property type="term" value="C:membrane"/>
    <property type="evidence" value="ECO:0007669"/>
    <property type="project" value="UniProtKB-SubCell"/>
</dbReference>
<dbReference type="InterPro" id="IPR007248">
    <property type="entry name" value="Mpv17_PMP22"/>
</dbReference>
<comment type="subcellular location">
    <subcellularLocation>
        <location evidence="1">Membrane</location>
        <topology evidence="1">Multi-pass membrane protein</topology>
    </subcellularLocation>
</comment>
<keyword evidence="8" id="KW-1185">Reference proteome</keyword>
<dbReference type="Proteomes" id="UP001168098">
    <property type="component" value="Unassembled WGS sequence"/>
</dbReference>
<comment type="caution">
    <text evidence="7">The sequence shown here is derived from an EMBL/GenBank/DDBJ whole genome shotgun (WGS) entry which is preliminary data.</text>
</comment>
<keyword evidence="4 6" id="KW-1133">Transmembrane helix</keyword>
<evidence type="ECO:0000256" key="4">
    <source>
        <dbReference type="ARBA" id="ARBA00022989"/>
    </source>
</evidence>
<protein>
    <recommendedName>
        <fullName evidence="9">Peroxisomal membrane 22 kDa (Mpv17/PMP22) family protein</fullName>
    </recommendedName>
</protein>
<evidence type="ECO:0008006" key="9">
    <source>
        <dbReference type="Google" id="ProtNLM"/>
    </source>
</evidence>